<dbReference type="PANTHER" id="PTHR43252:SF6">
    <property type="entry name" value="NEGATIVE TRANSCRIPTION REGULATOR PADR"/>
    <property type="match status" value="1"/>
</dbReference>
<accession>A0A8J2YI19</accession>
<organism evidence="3 4">
    <name type="scientific">Pullulanibacillus camelliae</name>
    <dbReference type="NCBI Taxonomy" id="1707096"/>
    <lineage>
        <taxon>Bacteria</taxon>
        <taxon>Bacillati</taxon>
        <taxon>Bacillota</taxon>
        <taxon>Bacilli</taxon>
        <taxon>Bacillales</taxon>
        <taxon>Sporolactobacillaceae</taxon>
        <taxon>Pullulanibacillus</taxon>
    </lineage>
</organism>
<feature type="domain" description="Transcription regulator PadR C-terminal" evidence="2">
    <location>
        <begin position="89"/>
        <end position="177"/>
    </location>
</feature>
<gene>
    <name evidence="3" type="primary">padR</name>
    <name evidence="3" type="ORF">GCM10011391_23590</name>
</gene>
<dbReference type="InterPro" id="IPR005149">
    <property type="entry name" value="Tscrpt_reg_PadR_N"/>
</dbReference>
<dbReference type="EMBL" id="BMIR01000010">
    <property type="protein sequence ID" value="GGE44076.1"/>
    <property type="molecule type" value="Genomic_DNA"/>
</dbReference>
<dbReference type="RefSeq" id="WP_188694043.1">
    <property type="nucleotide sequence ID" value="NZ_BMIR01000010.1"/>
</dbReference>
<dbReference type="PANTHER" id="PTHR43252">
    <property type="entry name" value="TRANSCRIPTIONAL REGULATOR YQJI"/>
    <property type="match status" value="1"/>
</dbReference>
<proteinExistence type="predicted"/>
<sequence>MNTISYGILGIVYANSCSGYDIMNYLKPFREVKHSQIYRTLSQLEKEGFVTSEVVEQSDKPNKKIYTITVLGQEKIEAWFFQPNAPAILKDEFVLKAYLIGLKDRDDAKALFNERIAYLEKQVAVCKERLEALKERTDGVLTDFQTLEFGRFILLQQLLHQTYGNIRWCQWVIDLLEKEEINFLNYPF</sequence>
<dbReference type="InterPro" id="IPR036390">
    <property type="entry name" value="WH_DNA-bd_sf"/>
</dbReference>
<dbReference type="InterPro" id="IPR018309">
    <property type="entry name" value="Tscrpt_reg_PadR_C"/>
</dbReference>
<evidence type="ECO:0000313" key="4">
    <source>
        <dbReference type="Proteomes" id="UP000628775"/>
    </source>
</evidence>
<keyword evidence="4" id="KW-1185">Reference proteome</keyword>
<dbReference type="Gene3D" id="1.10.10.10">
    <property type="entry name" value="Winged helix-like DNA-binding domain superfamily/Winged helix DNA-binding domain"/>
    <property type="match status" value="1"/>
</dbReference>
<protein>
    <submittedName>
        <fullName evidence="3">Negative transcription regulator PadR</fullName>
    </submittedName>
</protein>
<feature type="domain" description="Transcription regulator PadR N-terminal" evidence="1">
    <location>
        <begin position="8"/>
        <end position="77"/>
    </location>
</feature>
<evidence type="ECO:0000259" key="2">
    <source>
        <dbReference type="Pfam" id="PF10400"/>
    </source>
</evidence>
<reference evidence="3" key="2">
    <citation type="submission" date="2020-09" db="EMBL/GenBank/DDBJ databases">
        <authorList>
            <person name="Sun Q."/>
            <person name="Zhou Y."/>
        </authorList>
    </citation>
    <scope>NUCLEOTIDE SEQUENCE</scope>
    <source>
        <strain evidence="3">CGMCC 1.15371</strain>
    </source>
</reference>
<dbReference type="Pfam" id="PF03551">
    <property type="entry name" value="PadR"/>
    <property type="match status" value="1"/>
</dbReference>
<evidence type="ECO:0000259" key="1">
    <source>
        <dbReference type="Pfam" id="PF03551"/>
    </source>
</evidence>
<dbReference type="InterPro" id="IPR036388">
    <property type="entry name" value="WH-like_DNA-bd_sf"/>
</dbReference>
<evidence type="ECO:0000313" key="3">
    <source>
        <dbReference type="EMBL" id="GGE44076.1"/>
    </source>
</evidence>
<name>A0A8J2YI19_9BACL</name>
<dbReference type="AlphaFoldDB" id="A0A8J2YI19"/>
<dbReference type="SUPFAM" id="SSF46785">
    <property type="entry name" value="Winged helix' DNA-binding domain"/>
    <property type="match status" value="1"/>
</dbReference>
<reference evidence="3" key="1">
    <citation type="journal article" date="2014" name="Int. J. Syst. Evol. Microbiol.">
        <title>Complete genome sequence of Corynebacterium casei LMG S-19264T (=DSM 44701T), isolated from a smear-ripened cheese.</title>
        <authorList>
            <consortium name="US DOE Joint Genome Institute (JGI-PGF)"/>
            <person name="Walter F."/>
            <person name="Albersmeier A."/>
            <person name="Kalinowski J."/>
            <person name="Ruckert C."/>
        </authorList>
    </citation>
    <scope>NUCLEOTIDE SEQUENCE</scope>
    <source>
        <strain evidence="3">CGMCC 1.15371</strain>
    </source>
</reference>
<dbReference type="Pfam" id="PF10400">
    <property type="entry name" value="Vir_act_alpha_C"/>
    <property type="match status" value="1"/>
</dbReference>
<comment type="caution">
    <text evidence="3">The sequence shown here is derived from an EMBL/GenBank/DDBJ whole genome shotgun (WGS) entry which is preliminary data.</text>
</comment>
<dbReference type="Proteomes" id="UP000628775">
    <property type="component" value="Unassembled WGS sequence"/>
</dbReference>